<keyword evidence="1" id="KW-0479">Metal-binding</keyword>
<sequence length="267" mass="30003">MLLQDIQEKVNEFVLTNPKNIVENPEMISTSPTSSARMQIWDLPLIGVASATDALWETFKQPDIIGPHHMLPNEWLPGAKSVIVYFLPYTQRIREANRIKGVTATEWLYGRWEGELFNVALRQLIVDLVEKTGHHALAPLLDERFVVADLRSNWSERHAAFVAGLGTFSLSRSLITRLGSAGRCGSVIVDFHLEPTQRTYTKFDEYCSSCGACAKRCPAQAIDKTGKDNGICMLYIQKEKELYTPRYGCAKCQTGVPCENKIPVRRG</sequence>
<protein>
    <submittedName>
        <fullName evidence="5">Epoxyqueuosine reductase</fullName>
        <ecNumber evidence="5">1.17.99.6</ecNumber>
    </submittedName>
</protein>
<feature type="domain" description="4Fe-4S ferredoxin-type" evidence="4">
    <location>
        <begin position="197"/>
        <end position="227"/>
    </location>
</feature>
<dbReference type="PROSITE" id="PS00198">
    <property type="entry name" value="4FE4S_FER_1"/>
    <property type="match status" value="1"/>
</dbReference>
<evidence type="ECO:0000256" key="3">
    <source>
        <dbReference type="ARBA" id="ARBA00023014"/>
    </source>
</evidence>
<dbReference type="Pfam" id="PF00037">
    <property type="entry name" value="Fer4"/>
    <property type="match status" value="1"/>
</dbReference>
<evidence type="ECO:0000313" key="6">
    <source>
        <dbReference type="Proteomes" id="UP000216752"/>
    </source>
</evidence>
<gene>
    <name evidence="5" type="primary">queG_3</name>
    <name evidence="5" type="ORF">SPSIL_032230</name>
</gene>
<dbReference type="GO" id="GO:0052693">
    <property type="term" value="F:epoxyqueuosine reductase activity"/>
    <property type="evidence" value="ECO:0007669"/>
    <property type="project" value="UniProtKB-EC"/>
</dbReference>
<name>A0ABZ3IN96_9FIRM</name>
<keyword evidence="2" id="KW-0408">Iron</keyword>
<accession>A0ABZ3IN96</accession>
<dbReference type="EC" id="1.17.99.6" evidence="5"/>
<reference evidence="5" key="1">
    <citation type="submission" date="2024-05" db="EMBL/GenBank/DDBJ databases">
        <title>Isolation and characterization of Sporomusa carbonis sp. nov., a carboxydotrophic hydrogenogen in the genus of Sporomusa isolated from a charcoal burning pile.</title>
        <authorList>
            <person name="Boeer T."/>
            <person name="Rosenbaum F."/>
            <person name="Eysell L."/>
            <person name="Mueller V."/>
            <person name="Daniel R."/>
            <person name="Poehlein A."/>
        </authorList>
    </citation>
    <scope>NUCLEOTIDE SEQUENCE [LARGE SCALE GENOMIC DNA]</scope>
    <source>
        <strain evidence="5">DSM 10669</strain>
    </source>
</reference>
<dbReference type="RefSeq" id="WP_094605168.1">
    <property type="nucleotide sequence ID" value="NZ_CP155573.1"/>
</dbReference>
<dbReference type="PANTHER" id="PTHR42827:SF1">
    <property type="entry name" value="IRON-SULFUR CLUSTER-BINDING PROTEIN"/>
    <property type="match status" value="1"/>
</dbReference>
<evidence type="ECO:0000256" key="2">
    <source>
        <dbReference type="ARBA" id="ARBA00023004"/>
    </source>
</evidence>
<keyword evidence="6" id="KW-1185">Reference proteome</keyword>
<keyword evidence="3" id="KW-0411">Iron-sulfur</keyword>
<dbReference type="InterPro" id="IPR017900">
    <property type="entry name" value="4Fe4S_Fe_S_CS"/>
</dbReference>
<evidence type="ECO:0000256" key="1">
    <source>
        <dbReference type="ARBA" id="ARBA00022723"/>
    </source>
</evidence>
<dbReference type="InterPro" id="IPR017896">
    <property type="entry name" value="4Fe4S_Fe-S-bd"/>
</dbReference>
<dbReference type="PROSITE" id="PS51379">
    <property type="entry name" value="4FE4S_FER_2"/>
    <property type="match status" value="1"/>
</dbReference>
<proteinExistence type="predicted"/>
<evidence type="ECO:0000259" key="4">
    <source>
        <dbReference type="PROSITE" id="PS51379"/>
    </source>
</evidence>
<evidence type="ECO:0000313" key="5">
    <source>
        <dbReference type="EMBL" id="XFO67051.1"/>
    </source>
</evidence>
<dbReference type="SUPFAM" id="SSF54862">
    <property type="entry name" value="4Fe-4S ferredoxins"/>
    <property type="match status" value="1"/>
</dbReference>
<dbReference type="Proteomes" id="UP000216752">
    <property type="component" value="Chromosome"/>
</dbReference>
<organism evidence="5 6">
    <name type="scientific">Sporomusa silvacetica DSM 10669</name>
    <dbReference type="NCBI Taxonomy" id="1123289"/>
    <lineage>
        <taxon>Bacteria</taxon>
        <taxon>Bacillati</taxon>
        <taxon>Bacillota</taxon>
        <taxon>Negativicutes</taxon>
        <taxon>Selenomonadales</taxon>
        <taxon>Sporomusaceae</taxon>
        <taxon>Sporomusa</taxon>
    </lineage>
</organism>
<dbReference type="EMBL" id="CP155573">
    <property type="protein sequence ID" value="XFO67051.1"/>
    <property type="molecule type" value="Genomic_DNA"/>
</dbReference>
<keyword evidence="5" id="KW-0560">Oxidoreductase</keyword>
<dbReference type="PANTHER" id="PTHR42827">
    <property type="entry name" value="IRON-SULFUR CLUSTER-BINDING PROTEIN-RELATED"/>
    <property type="match status" value="1"/>
</dbReference>